<accession>A0A7W1T839</accession>
<organism evidence="2 3">
    <name type="scientific">Listeria rustica</name>
    <dbReference type="NCBI Taxonomy" id="2713503"/>
    <lineage>
        <taxon>Bacteria</taxon>
        <taxon>Bacillati</taxon>
        <taxon>Bacillota</taxon>
        <taxon>Bacilli</taxon>
        <taxon>Bacillales</taxon>
        <taxon>Listeriaceae</taxon>
        <taxon>Listeria</taxon>
    </lineage>
</organism>
<dbReference type="EMBL" id="JABJVM010000015">
    <property type="protein sequence ID" value="MBA3927188.1"/>
    <property type="molecule type" value="Genomic_DNA"/>
</dbReference>
<dbReference type="InterPro" id="IPR046746">
    <property type="entry name" value="Big_15"/>
</dbReference>
<dbReference type="RefSeq" id="WP_343064818.1">
    <property type="nucleotide sequence ID" value="NZ_JABJVM010000015.1"/>
</dbReference>
<evidence type="ECO:0000259" key="1">
    <source>
        <dbReference type="Pfam" id="PF20622"/>
    </source>
</evidence>
<feature type="domain" description="Bacterial Ig" evidence="1">
    <location>
        <begin position="169"/>
        <end position="245"/>
    </location>
</feature>
<dbReference type="Pfam" id="PF20622">
    <property type="entry name" value="Big_15"/>
    <property type="match status" value="3"/>
</dbReference>
<keyword evidence="3" id="KW-1185">Reference proteome</keyword>
<name>A0A7W1T839_9LIST</name>
<gene>
    <name evidence="2" type="ORF">HPK16_12625</name>
</gene>
<proteinExistence type="predicted"/>
<evidence type="ECO:0000313" key="3">
    <source>
        <dbReference type="Proteomes" id="UP000548787"/>
    </source>
</evidence>
<feature type="domain" description="Bacterial Ig" evidence="1">
    <location>
        <begin position="1"/>
        <end position="78"/>
    </location>
</feature>
<dbReference type="AlphaFoldDB" id="A0A7W1T839"/>
<evidence type="ECO:0000313" key="2">
    <source>
        <dbReference type="EMBL" id="MBA3927188.1"/>
    </source>
</evidence>
<protein>
    <submittedName>
        <fullName evidence="2">Autolysin modifier protein</fullName>
    </submittedName>
</protein>
<sequence length="248" mass="26218">PAAFKLKTDTNVKGTFTGSVKYVALKVGDTVYSKVAVVDGTNWQYYAKDKITDDKTAVSVIGYDSTGTQIATATVTITPESTSTLTASTYLLGTGNVTGTYTGTVKYVAVKINDTTYTKVPVNADGTYTYYIKDKVTSKDDVITVLGYDSTGAVVAEKAVTLDPGVAPTMKADDFTIGTTRNVTGTFTGGIKYVGIKVGDTTYTKVPVAADGTYTYYAKDKITDATEEVTVLGYDSVGLALEVKVTVK</sequence>
<feature type="domain" description="Bacterial Ig" evidence="1">
    <location>
        <begin position="84"/>
        <end position="162"/>
    </location>
</feature>
<reference evidence="2 3" key="1">
    <citation type="submission" date="2020-08" db="EMBL/GenBank/DDBJ databases">
        <title>Listeria ohnekaius sp. nov. and Listeria portnoyii sp. nov. isolated from non-agricultural and natural environments.</title>
        <authorList>
            <person name="Weller D."/>
            <person name="Belias A.M."/>
            <person name="Liao J."/>
            <person name="Guo S."/>
            <person name="Orsi R.H."/>
            <person name="Wiedmann M."/>
        </authorList>
    </citation>
    <scope>NUCLEOTIDE SEQUENCE [LARGE SCALE GENOMIC DNA]</scope>
    <source>
        <strain evidence="2 3">FSL W9-0585</strain>
    </source>
</reference>
<dbReference type="Proteomes" id="UP000548787">
    <property type="component" value="Unassembled WGS sequence"/>
</dbReference>
<feature type="non-terminal residue" evidence="2">
    <location>
        <position position="1"/>
    </location>
</feature>
<comment type="caution">
    <text evidence="2">The sequence shown here is derived from an EMBL/GenBank/DDBJ whole genome shotgun (WGS) entry which is preliminary data.</text>
</comment>